<name>A0A9D2J1E2_9BACE</name>
<evidence type="ECO:0000256" key="1">
    <source>
        <dbReference type="SAM" id="SignalP"/>
    </source>
</evidence>
<sequence>MKTLVMSFVIAATGLFNAAFAGNNTKQRFAYNTEADSTGTEMQYIYKVSADGQYLRHHLQYRYIYDSQRRLLTKEILRWDASSSQYCPAYALHYTYEGDAVTVECARWSKQDQAYTDIREKAVYAADAMGLTYQAYEYDADTDAWHLTGKHEVEAALLAAR</sequence>
<feature type="chain" id="PRO_5039623517" evidence="1">
    <location>
        <begin position="22"/>
        <end position="161"/>
    </location>
</feature>
<gene>
    <name evidence="2" type="ORF">H9814_03970</name>
</gene>
<dbReference type="InterPro" id="IPR024339">
    <property type="entry name" value="DUF3836"/>
</dbReference>
<dbReference type="AlphaFoldDB" id="A0A9D2J1E2"/>
<dbReference type="Pfam" id="PF12930">
    <property type="entry name" value="DUF3836"/>
    <property type="match status" value="1"/>
</dbReference>
<keyword evidence="1" id="KW-0732">Signal</keyword>
<feature type="signal peptide" evidence="1">
    <location>
        <begin position="1"/>
        <end position="21"/>
    </location>
</feature>
<dbReference type="Proteomes" id="UP000824028">
    <property type="component" value="Unassembled WGS sequence"/>
</dbReference>
<comment type="caution">
    <text evidence="2">The sequence shown here is derived from an EMBL/GenBank/DDBJ whole genome shotgun (WGS) entry which is preliminary data.</text>
</comment>
<dbReference type="EMBL" id="DXBX01000029">
    <property type="protein sequence ID" value="HIZ32692.1"/>
    <property type="molecule type" value="Genomic_DNA"/>
</dbReference>
<reference evidence="2" key="2">
    <citation type="submission" date="2021-04" db="EMBL/GenBank/DDBJ databases">
        <authorList>
            <person name="Gilroy R."/>
        </authorList>
    </citation>
    <scope>NUCLEOTIDE SEQUENCE</scope>
    <source>
        <strain evidence="2">ChiHjej9B8-1298</strain>
    </source>
</reference>
<proteinExistence type="predicted"/>
<accession>A0A9D2J1E2</accession>
<reference evidence="2" key="1">
    <citation type="journal article" date="2021" name="PeerJ">
        <title>Extensive microbial diversity within the chicken gut microbiome revealed by metagenomics and culture.</title>
        <authorList>
            <person name="Gilroy R."/>
            <person name="Ravi A."/>
            <person name="Getino M."/>
            <person name="Pursley I."/>
            <person name="Horton D.L."/>
            <person name="Alikhan N.F."/>
            <person name="Baker D."/>
            <person name="Gharbi K."/>
            <person name="Hall N."/>
            <person name="Watson M."/>
            <person name="Adriaenssens E.M."/>
            <person name="Foster-Nyarko E."/>
            <person name="Jarju S."/>
            <person name="Secka A."/>
            <person name="Antonio M."/>
            <person name="Oren A."/>
            <person name="Chaudhuri R.R."/>
            <person name="La Ragione R."/>
            <person name="Hildebrand F."/>
            <person name="Pallen M.J."/>
        </authorList>
    </citation>
    <scope>NUCLEOTIDE SEQUENCE</scope>
    <source>
        <strain evidence="2">ChiHjej9B8-1298</strain>
    </source>
</reference>
<evidence type="ECO:0000313" key="2">
    <source>
        <dbReference type="EMBL" id="HIZ32692.1"/>
    </source>
</evidence>
<organism evidence="2 3">
    <name type="scientific">Candidatus Bacteroides merdigallinarum</name>
    <dbReference type="NCBI Taxonomy" id="2838473"/>
    <lineage>
        <taxon>Bacteria</taxon>
        <taxon>Pseudomonadati</taxon>
        <taxon>Bacteroidota</taxon>
        <taxon>Bacteroidia</taxon>
        <taxon>Bacteroidales</taxon>
        <taxon>Bacteroidaceae</taxon>
        <taxon>Bacteroides</taxon>
    </lineage>
</organism>
<dbReference type="Gene3D" id="2.40.128.720">
    <property type="match status" value="1"/>
</dbReference>
<protein>
    <submittedName>
        <fullName evidence="2">DUF3836 domain-containing protein</fullName>
    </submittedName>
</protein>
<evidence type="ECO:0000313" key="3">
    <source>
        <dbReference type="Proteomes" id="UP000824028"/>
    </source>
</evidence>